<dbReference type="GO" id="GO:0016491">
    <property type="term" value="F:oxidoreductase activity"/>
    <property type="evidence" value="ECO:0007669"/>
    <property type="project" value="UniProtKB-KW"/>
</dbReference>
<dbReference type="PANTHER" id="PTHR13847:SF289">
    <property type="entry name" value="GLYCINE OXIDASE"/>
    <property type="match status" value="1"/>
</dbReference>
<dbReference type="GO" id="GO:0005737">
    <property type="term" value="C:cytoplasm"/>
    <property type="evidence" value="ECO:0007669"/>
    <property type="project" value="TreeGrafter"/>
</dbReference>
<reference evidence="3" key="1">
    <citation type="submission" date="2016-10" db="EMBL/GenBank/DDBJ databases">
        <authorList>
            <person name="de Groot N.N."/>
        </authorList>
    </citation>
    <scope>NUCLEOTIDE SEQUENCE</scope>
</reference>
<name>A0A1W1BLZ1_9ZZZZ</name>
<dbReference type="Gene3D" id="3.30.9.10">
    <property type="entry name" value="D-Amino Acid Oxidase, subunit A, domain 2"/>
    <property type="match status" value="1"/>
</dbReference>
<accession>A0A1W1BLZ1</accession>
<dbReference type="Pfam" id="PF01266">
    <property type="entry name" value="DAO"/>
    <property type="match status" value="1"/>
</dbReference>
<dbReference type="SUPFAM" id="SSF51905">
    <property type="entry name" value="FAD/NAD(P)-binding domain"/>
    <property type="match status" value="1"/>
</dbReference>
<protein>
    <submittedName>
        <fullName evidence="3">FAD dependent oxidoreductase</fullName>
    </submittedName>
</protein>
<dbReference type="AlphaFoldDB" id="A0A1W1BLZ1"/>
<feature type="domain" description="FAD dependent oxidoreductase" evidence="2">
    <location>
        <begin position="7"/>
        <end position="342"/>
    </location>
</feature>
<sequence length="369" mass="41590">MSAYYDSIIIGAGIAGVSLAHSLRQKNQKVLVLDKKGIASGGSGAAGAFISPKIGKTSSLQMLTNKAFTFSKDFYLRQTPKYFYQTGIFRIPKDKEDASKFPEYEKNNSNTYTNYSSSKLNSLGIHSLYESFYFPEAGDCDAIEVCHALLKNIEIIICEVEKIERKEDKWLVDKYEATNLILATGYENTLVDIAYMGIKGTWGTRADFTSSLDLSVSMHQSISIGENRKGMIKIGASHEHFIKNPQPCEKKETFILKEKAKALIDTSDLHLDKTFCGMRAGARDYFPLVGKIIDVPYMLENYPQIRKGIKVELKYRKNLYILNGLGGRGFVFAPLMAKILSEHIVENTPLESLVSPDRLFFKWCRKLHH</sequence>
<dbReference type="InterPro" id="IPR036188">
    <property type="entry name" value="FAD/NAD-bd_sf"/>
</dbReference>
<dbReference type="EMBL" id="FPHM01000019">
    <property type="protein sequence ID" value="SFV54558.1"/>
    <property type="molecule type" value="Genomic_DNA"/>
</dbReference>
<gene>
    <name evidence="3" type="ORF">MNB_SV-13-1951</name>
</gene>
<organism evidence="3">
    <name type="scientific">hydrothermal vent metagenome</name>
    <dbReference type="NCBI Taxonomy" id="652676"/>
    <lineage>
        <taxon>unclassified sequences</taxon>
        <taxon>metagenomes</taxon>
        <taxon>ecological metagenomes</taxon>
    </lineage>
</organism>
<dbReference type="PANTHER" id="PTHR13847">
    <property type="entry name" value="SARCOSINE DEHYDROGENASE-RELATED"/>
    <property type="match status" value="1"/>
</dbReference>
<dbReference type="Gene3D" id="3.50.50.60">
    <property type="entry name" value="FAD/NAD(P)-binding domain"/>
    <property type="match status" value="1"/>
</dbReference>
<evidence type="ECO:0000313" key="3">
    <source>
        <dbReference type="EMBL" id="SFV54558.1"/>
    </source>
</evidence>
<keyword evidence="1" id="KW-0560">Oxidoreductase</keyword>
<proteinExistence type="predicted"/>
<evidence type="ECO:0000259" key="2">
    <source>
        <dbReference type="Pfam" id="PF01266"/>
    </source>
</evidence>
<dbReference type="InterPro" id="IPR006076">
    <property type="entry name" value="FAD-dep_OxRdtase"/>
</dbReference>
<evidence type="ECO:0000256" key="1">
    <source>
        <dbReference type="ARBA" id="ARBA00023002"/>
    </source>
</evidence>